<comment type="cofactor">
    <cofactor evidence="1">
        <name>Zn(2+)</name>
        <dbReference type="ChEBI" id="CHEBI:29105"/>
    </cofactor>
</comment>
<feature type="signal peptide" evidence="6">
    <location>
        <begin position="1"/>
        <end position="19"/>
    </location>
</feature>
<evidence type="ECO:0000256" key="6">
    <source>
        <dbReference type="SAM" id="SignalP"/>
    </source>
</evidence>
<sequence>MQRRQFLKSVAALPFAATAMNLSQLHTTAASFPKTAPMPVLFIGHGSPMNALEDNAFTRRLRQLGQQLREGPRPNTILVVSAHWQTRGTFVTGNQRPATIHDFGGFPQALFDMQYPAPGSPTLAQSIVEHVEEVHSTNDWGLDHGTWTVLHHLYPQADVPVLQLSLDYTKPLDWHFDFARQLQFLRERGVLIVGSGNIVHNLRESMPRFMNSDPRPHAWATEFDHWFKSQVEGGDYRALVRYEQAGASGRLAVPTLDHYLPTLYTLGLAGRQEPVQHLFEEVSYGGISMRTFMVG</sequence>
<dbReference type="PANTHER" id="PTHR30096:SF0">
    <property type="entry name" value="4,5-DOPA DIOXYGENASE EXTRADIOL-LIKE PROTEIN"/>
    <property type="match status" value="1"/>
</dbReference>
<dbReference type="InterPro" id="IPR004183">
    <property type="entry name" value="Xdiol_dOase_suB"/>
</dbReference>
<name>A0ABP8ILF6_9BACT</name>
<dbReference type="PANTHER" id="PTHR30096">
    <property type="entry name" value="4,5-DOPA DIOXYGENASE EXTRADIOL-LIKE PROTEIN"/>
    <property type="match status" value="1"/>
</dbReference>
<proteinExistence type="inferred from homology"/>
<dbReference type="InterPro" id="IPR014436">
    <property type="entry name" value="Extradiol_dOase_DODA"/>
</dbReference>
<protein>
    <submittedName>
        <fullName evidence="8">4,5-DOPA dioxygenase extradiol</fullName>
    </submittedName>
</protein>
<dbReference type="SUPFAM" id="SSF53213">
    <property type="entry name" value="LigB-like"/>
    <property type="match status" value="1"/>
</dbReference>
<evidence type="ECO:0000256" key="5">
    <source>
        <dbReference type="ARBA" id="ARBA00023002"/>
    </source>
</evidence>
<keyword evidence="4" id="KW-0862">Zinc</keyword>
<evidence type="ECO:0000256" key="3">
    <source>
        <dbReference type="ARBA" id="ARBA00022723"/>
    </source>
</evidence>
<gene>
    <name evidence="8" type="primary">ygiD</name>
    <name evidence="8" type="ORF">GCM10023185_30330</name>
</gene>
<dbReference type="Gene3D" id="3.40.830.10">
    <property type="entry name" value="LigB-like"/>
    <property type="match status" value="1"/>
</dbReference>
<comment type="caution">
    <text evidence="8">The sequence shown here is derived from an EMBL/GenBank/DDBJ whole genome shotgun (WGS) entry which is preliminary data.</text>
</comment>
<evidence type="ECO:0000313" key="9">
    <source>
        <dbReference type="Proteomes" id="UP001501153"/>
    </source>
</evidence>
<comment type="similarity">
    <text evidence="2">Belongs to the DODA-type extradiol aromatic ring-opening dioxygenase family.</text>
</comment>
<dbReference type="Pfam" id="PF02900">
    <property type="entry name" value="LigB"/>
    <property type="match status" value="1"/>
</dbReference>
<dbReference type="Proteomes" id="UP001501153">
    <property type="component" value="Unassembled WGS sequence"/>
</dbReference>
<dbReference type="CDD" id="cd07363">
    <property type="entry name" value="45_DOPA_Dioxygenase"/>
    <property type="match status" value="1"/>
</dbReference>
<dbReference type="EMBL" id="BAABGZ010000065">
    <property type="protein sequence ID" value="GAA4362410.1"/>
    <property type="molecule type" value="Genomic_DNA"/>
</dbReference>
<evidence type="ECO:0000259" key="7">
    <source>
        <dbReference type="Pfam" id="PF02900"/>
    </source>
</evidence>
<dbReference type="GO" id="GO:0051213">
    <property type="term" value="F:dioxygenase activity"/>
    <property type="evidence" value="ECO:0007669"/>
    <property type="project" value="UniProtKB-KW"/>
</dbReference>
<organism evidence="8 9">
    <name type="scientific">Hymenobacter saemangeumensis</name>
    <dbReference type="NCBI Taxonomy" id="1084522"/>
    <lineage>
        <taxon>Bacteria</taxon>
        <taxon>Pseudomonadati</taxon>
        <taxon>Bacteroidota</taxon>
        <taxon>Cytophagia</taxon>
        <taxon>Cytophagales</taxon>
        <taxon>Hymenobacteraceae</taxon>
        <taxon>Hymenobacter</taxon>
    </lineage>
</organism>
<evidence type="ECO:0000256" key="4">
    <source>
        <dbReference type="ARBA" id="ARBA00022833"/>
    </source>
</evidence>
<evidence type="ECO:0000313" key="8">
    <source>
        <dbReference type="EMBL" id="GAA4362410.1"/>
    </source>
</evidence>
<keyword evidence="9" id="KW-1185">Reference proteome</keyword>
<accession>A0ABP8ILF6</accession>
<evidence type="ECO:0000256" key="2">
    <source>
        <dbReference type="ARBA" id="ARBA00007581"/>
    </source>
</evidence>
<evidence type="ECO:0000256" key="1">
    <source>
        <dbReference type="ARBA" id="ARBA00001947"/>
    </source>
</evidence>
<feature type="domain" description="Extradiol ring-cleavage dioxygenase class III enzyme subunit B" evidence="7">
    <location>
        <begin position="42"/>
        <end position="288"/>
    </location>
</feature>
<keyword evidence="3" id="KW-0479">Metal-binding</keyword>
<dbReference type="NCBIfam" id="NF007914">
    <property type="entry name" value="PRK10628.1"/>
    <property type="match status" value="1"/>
</dbReference>
<feature type="chain" id="PRO_5045949587" evidence="6">
    <location>
        <begin position="20"/>
        <end position="295"/>
    </location>
</feature>
<keyword evidence="5" id="KW-0560">Oxidoreductase</keyword>
<reference evidence="9" key="1">
    <citation type="journal article" date="2019" name="Int. J. Syst. Evol. Microbiol.">
        <title>The Global Catalogue of Microorganisms (GCM) 10K type strain sequencing project: providing services to taxonomists for standard genome sequencing and annotation.</title>
        <authorList>
            <consortium name="The Broad Institute Genomics Platform"/>
            <consortium name="The Broad Institute Genome Sequencing Center for Infectious Disease"/>
            <person name="Wu L."/>
            <person name="Ma J."/>
        </authorList>
    </citation>
    <scope>NUCLEOTIDE SEQUENCE [LARGE SCALE GENOMIC DNA]</scope>
    <source>
        <strain evidence="9">JCM 17923</strain>
    </source>
</reference>
<keyword evidence="6" id="KW-0732">Signal</keyword>
<dbReference type="PIRSF" id="PIRSF006157">
    <property type="entry name" value="Doxgns_DODA"/>
    <property type="match status" value="1"/>
</dbReference>
<keyword evidence="8" id="KW-0223">Dioxygenase</keyword>